<dbReference type="SMART" id="SM00089">
    <property type="entry name" value="PKD"/>
    <property type="match status" value="5"/>
</dbReference>
<dbReference type="Pfam" id="PF17963">
    <property type="entry name" value="Big_9"/>
    <property type="match status" value="1"/>
</dbReference>
<accession>A0ABW0KYH9</accession>
<proteinExistence type="predicted"/>
<feature type="chain" id="PRO_5046203932" evidence="1">
    <location>
        <begin position="27"/>
        <end position="879"/>
    </location>
</feature>
<organism evidence="3 4">
    <name type="scientific">Massilia niabensis</name>
    <dbReference type="NCBI Taxonomy" id="544910"/>
    <lineage>
        <taxon>Bacteria</taxon>
        <taxon>Pseudomonadati</taxon>
        <taxon>Pseudomonadota</taxon>
        <taxon>Betaproteobacteria</taxon>
        <taxon>Burkholderiales</taxon>
        <taxon>Oxalobacteraceae</taxon>
        <taxon>Telluria group</taxon>
        <taxon>Massilia</taxon>
    </lineage>
</organism>
<gene>
    <name evidence="3" type="ORF">ACFPN5_02010</name>
</gene>
<reference evidence="4" key="1">
    <citation type="journal article" date="2019" name="Int. J. Syst. Evol. Microbiol.">
        <title>The Global Catalogue of Microorganisms (GCM) 10K type strain sequencing project: providing services to taxonomists for standard genome sequencing and annotation.</title>
        <authorList>
            <consortium name="The Broad Institute Genomics Platform"/>
            <consortium name="The Broad Institute Genome Sequencing Center for Infectious Disease"/>
            <person name="Wu L."/>
            <person name="Ma J."/>
        </authorList>
    </citation>
    <scope>NUCLEOTIDE SEQUENCE [LARGE SCALE GENOMIC DNA]</scope>
    <source>
        <strain evidence="4">KACC 12649</strain>
    </source>
</reference>
<feature type="signal peptide" evidence="1">
    <location>
        <begin position="1"/>
        <end position="26"/>
    </location>
</feature>
<feature type="domain" description="PKD/Chitinase" evidence="2">
    <location>
        <begin position="368"/>
        <end position="463"/>
    </location>
</feature>
<feature type="domain" description="PKD/Chitinase" evidence="2">
    <location>
        <begin position="466"/>
        <end position="556"/>
    </location>
</feature>
<dbReference type="PANTHER" id="PTHR46182:SF2">
    <property type="entry name" value="FI19480P1"/>
    <property type="match status" value="1"/>
</dbReference>
<dbReference type="SUPFAM" id="SSF49299">
    <property type="entry name" value="PKD domain"/>
    <property type="match status" value="3"/>
</dbReference>
<sequence>MRTTMWRSMRTHAGAAALLVSLLAGCGGGGGSDTPTPPPAPVANAAPLPTLTLSGQVAVGADAADVSTFTGSNVVLDAGASKDPDGDAISHTWTLVSKPAGSSLVVPAAPASQLAFRPDLAGTYVLGLRVTDSRGAFAERQATIVVRQNAAPTMTLSMSASYSAVPTVLPTRGVTVGAIVLLDGNGSFDADGDPVTTVWDLVERPTASRTSLTIGSGTARLVTDAVGLYKVRARGTDPSGAYSETVYPIEALGNAPQTVVLGTVTNVTADAGSNTVQAAVGYLVGLSSATSRDPDGGTLSHAWTLVSKPATSAATLTSATGAFSQLTPDVLGDYVVKVVATNPNGASSSYQTTVSVKNQRPVAAITSNATPIALPAGPTLRMPPNTTLTLRGTTSLDADGDAMTYTWTLDGKPAASTAALTATTGSTVQLTTDIAGSYQVRLRVTDTAGAYSEKLLNIESGNAAPIAVIDKNRVSVLSGNAVTASATTSHDEDGDTLTYSWAIDGRPSGSNATIAAPGSAQLAFTPDVAGTYVASVTVSDGKSASIAYLTIRALSSVTSNVALPFVPLEWRYSRGLDRFVAVATNPNALHIIDPFTGTMRQVSLPLGVKAFSLSADGKLAAVLHEGVVSLVDIDSATLLRSSATGGSQTDAFVTNAGLIYMVGQTGGQWVSPSVYIVNGRTGADLSATGSYGFGYFYGTLRGIFAASKNKGFVISNGLSPADISYFTLDGSGAVSAVGDSPYHGDYSMNAPFYLSSNEDLLFTSNGNYFRTDTLRYGGRLPISDNIMSMSHSGTADEAIVMTGNAGYTYPYTPSYTSSYQRFTGALFFPDTAITLPSIGGQQSYGLGIFHSANNNHVALVQTGSAVPNATGIKYYLVTR</sequence>
<dbReference type="InterPro" id="IPR011044">
    <property type="entry name" value="Quino_amine_DH_bsu"/>
</dbReference>
<dbReference type="RefSeq" id="WP_379779568.1">
    <property type="nucleotide sequence ID" value="NZ_JBHSMU010000003.1"/>
</dbReference>
<dbReference type="InterPro" id="IPR022409">
    <property type="entry name" value="PKD/Chitinase_dom"/>
</dbReference>
<comment type="caution">
    <text evidence="3">The sequence shown here is derived from an EMBL/GenBank/DDBJ whole genome shotgun (WGS) entry which is preliminary data.</text>
</comment>
<dbReference type="Gene3D" id="2.60.40.10">
    <property type="entry name" value="Immunoglobulins"/>
    <property type="match status" value="5"/>
</dbReference>
<keyword evidence="1" id="KW-0732">Signal</keyword>
<protein>
    <submittedName>
        <fullName evidence="3">PKD domain-containing protein</fullName>
    </submittedName>
</protein>
<feature type="domain" description="PKD/Chitinase" evidence="2">
    <location>
        <begin position="264"/>
        <end position="359"/>
    </location>
</feature>
<dbReference type="Proteomes" id="UP001596050">
    <property type="component" value="Unassembled WGS sequence"/>
</dbReference>
<dbReference type="InterPro" id="IPR013783">
    <property type="entry name" value="Ig-like_fold"/>
</dbReference>
<dbReference type="InterPro" id="IPR000601">
    <property type="entry name" value="PKD_dom"/>
</dbReference>
<feature type="domain" description="PKD/Chitinase" evidence="2">
    <location>
        <begin position="56"/>
        <end position="149"/>
    </location>
</feature>
<dbReference type="SUPFAM" id="SSF50969">
    <property type="entry name" value="YVTN repeat-like/Quinoprotein amine dehydrogenase"/>
    <property type="match status" value="1"/>
</dbReference>
<name>A0ABW0KYH9_9BURK</name>
<dbReference type="PROSITE" id="PS51257">
    <property type="entry name" value="PROKAR_LIPOPROTEIN"/>
    <property type="match status" value="1"/>
</dbReference>
<evidence type="ECO:0000259" key="2">
    <source>
        <dbReference type="SMART" id="SM00089"/>
    </source>
</evidence>
<evidence type="ECO:0000256" key="1">
    <source>
        <dbReference type="SAM" id="SignalP"/>
    </source>
</evidence>
<evidence type="ECO:0000313" key="4">
    <source>
        <dbReference type="Proteomes" id="UP001596050"/>
    </source>
</evidence>
<feature type="domain" description="PKD/Chitinase" evidence="2">
    <location>
        <begin position="165"/>
        <end position="254"/>
    </location>
</feature>
<dbReference type="InterPro" id="IPR035986">
    <property type="entry name" value="PKD_dom_sf"/>
</dbReference>
<dbReference type="InterPro" id="IPR029865">
    <property type="entry name" value="KIAA0319-like"/>
</dbReference>
<keyword evidence="4" id="KW-1185">Reference proteome</keyword>
<dbReference type="Pfam" id="PF18911">
    <property type="entry name" value="PKD_4"/>
    <property type="match status" value="1"/>
</dbReference>
<dbReference type="Pfam" id="PF22352">
    <property type="entry name" value="K319L-like_PKD"/>
    <property type="match status" value="1"/>
</dbReference>
<dbReference type="EMBL" id="JBHSMU010000003">
    <property type="protein sequence ID" value="MFC5458583.1"/>
    <property type="molecule type" value="Genomic_DNA"/>
</dbReference>
<evidence type="ECO:0000313" key="3">
    <source>
        <dbReference type="EMBL" id="MFC5458583.1"/>
    </source>
</evidence>
<dbReference type="PANTHER" id="PTHR46182">
    <property type="entry name" value="FI19480P1"/>
    <property type="match status" value="1"/>
</dbReference>